<dbReference type="AlphaFoldDB" id="A0A2H3AYS0"/>
<dbReference type="STRING" id="1076256.A0A2H3AYS0"/>
<reference evidence="3" key="1">
    <citation type="journal article" date="2017" name="Nat. Ecol. Evol.">
        <title>Genome expansion and lineage-specific genetic innovations in the forest pathogenic fungi Armillaria.</title>
        <authorList>
            <person name="Sipos G."/>
            <person name="Prasanna A.N."/>
            <person name="Walter M.C."/>
            <person name="O'Connor E."/>
            <person name="Balint B."/>
            <person name="Krizsan K."/>
            <person name="Kiss B."/>
            <person name="Hess J."/>
            <person name="Varga T."/>
            <person name="Slot J."/>
            <person name="Riley R."/>
            <person name="Boka B."/>
            <person name="Rigling D."/>
            <person name="Barry K."/>
            <person name="Lee J."/>
            <person name="Mihaltcheva S."/>
            <person name="LaButti K."/>
            <person name="Lipzen A."/>
            <person name="Waldron R."/>
            <person name="Moloney N.M."/>
            <person name="Sperisen C."/>
            <person name="Kredics L."/>
            <person name="Vagvoelgyi C."/>
            <person name="Patrignani A."/>
            <person name="Fitzpatrick D."/>
            <person name="Nagy I."/>
            <person name="Doyle S."/>
            <person name="Anderson J.B."/>
            <person name="Grigoriev I.V."/>
            <person name="Gueldener U."/>
            <person name="Muensterkoetter M."/>
            <person name="Nagy L.G."/>
        </authorList>
    </citation>
    <scope>NUCLEOTIDE SEQUENCE [LARGE SCALE GENOMIC DNA]</scope>
    <source>
        <strain evidence="3">28-4</strain>
    </source>
</reference>
<organism evidence="2 3">
    <name type="scientific">Armillaria solidipes</name>
    <dbReference type="NCBI Taxonomy" id="1076256"/>
    <lineage>
        <taxon>Eukaryota</taxon>
        <taxon>Fungi</taxon>
        <taxon>Dikarya</taxon>
        <taxon>Basidiomycota</taxon>
        <taxon>Agaricomycotina</taxon>
        <taxon>Agaricomycetes</taxon>
        <taxon>Agaricomycetidae</taxon>
        <taxon>Agaricales</taxon>
        <taxon>Marasmiineae</taxon>
        <taxon>Physalacriaceae</taxon>
        <taxon>Armillaria</taxon>
    </lineage>
</organism>
<keyword evidence="3" id="KW-1185">Reference proteome</keyword>
<dbReference type="Pfam" id="PF00240">
    <property type="entry name" value="ubiquitin"/>
    <property type="match status" value="1"/>
</dbReference>
<accession>A0A2H3AYS0</accession>
<dbReference type="EMBL" id="KZ293456">
    <property type="protein sequence ID" value="PBK63811.1"/>
    <property type="molecule type" value="Genomic_DNA"/>
</dbReference>
<dbReference type="Proteomes" id="UP000218334">
    <property type="component" value="Unassembled WGS sequence"/>
</dbReference>
<dbReference type="InterPro" id="IPR029071">
    <property type="entry name" value="Ubiquitin-like_domsf"/>
</dbReference>
<dbReference type="FunFam" id="3.10.20.90:FF:000160">
    <property type="entry name" value="Polyubiquitin-C"/>
    <property type="match status" value="1"/>
</dbReference>
<dbReference type="InterPro" id="IPR019956">
    <property type="entry name" value="Ubiquitin_dom"/>
</dbReference>
<dbReference type="PRINTS" id="PR00348">
    <property type="entry name" value="UBIQUITIN"/>
</dbReference>
<dbReference type="InterPro" id="IPR050158">
    <property type="entry name" value="Ubiquitin_ubiquitin-like"/>
</dbReference>
<sequence>GKTVTLETESCDTIDNIKAKIQDKENPPPDQQRLIFAGKQLDDDYTLSDYNIQKDISVRYYCIIPIQLTLYVVLRLRGGGYPQYILTKAAELNNDNETIEAKFYPLYDKILNYWFPPTDGFDISPQWDIILLHE</sequence>
<dbReference type="SMART" id="SM00213">
    <property type="entry name" value="UBQ"/>
    <property type="match status" value="1"/>
</dbReference>
<feature type="domain" description="Ubiquitin-like" evidence="1">
    <location>
        <begin position="1"/>
        <end position="58"/>
    </location>
</feature>
<evidence type="ECO:0000313" key="3">
    <source>
        <dbReference type="Proteomes" id="UP000218334"/>
    </source>
</evidence>
<evidence type="ECO:0000259" key="1">
    <source>
        <dbReference type="PROSITE" id="PS50053"/>
    </source>
</evidence>
<proteinExistence type="predicted"/>
<gene>
    <name evidence="2" type="ORF">ARMSODRAFT_893993</name>
</gene>
<dbReference type="InterPro" id="IPR000626">
    <property type="entry name" value="Ubiquitin-like_dom"/>
</dbReference>
<name>A0A2H3AYS0_9AGAR</name>
<dbReference type="SUPFAM" id="SSF54236">
    <property type="entry name" value="Ubiquitin-like"/>
    <property type="match status" value="1"/>
</dbReference>
<dbReference type="Gene3D" id="3.10.20.90">
    <property type="entry name" value="Phosphatidylinositol 3-kinase Catalytic Subunit, Chain A, domain 1"/>
    <property type="match status" value="1"/>
</dbReference>
<protein>
    <submittedName>
        <fullName evidence="2">Ubiquitin-domain-containing protein</fullName>
    </submittedName>
</protein>
<feature type="non-terminal residue" evidence="2">
    <location>
        <position position="1"/>
    </location>
</feature>
<dbReference type="PROSITE" id="PS50053">
    <property type="entry name" value="UBIQUITIN_2"/>
    <property type="match status" value="1"/>
</dbReference>
<dbReference type="PANTHER" id="PTHR10666">
    <property type="entry name" value="UBIQUITIN"/>
    <property type="match status" value="1"/>
</dbReference>
<evidence type="ECO:0000313" key="2">
    <source>
        <dbReference type="EMBL" id="PBK63811.1"/>
    </source>
</evidence>